<dbReference type="Proteomes" id="UP000019474">
    <property type="component" value="Unassembled WGS sequence"/>
</dbReference>
<sequence>MTISKKWQIRIFFLIWLIFIKLFIRESLFGFLLLNTFLGYIPIELSFHIKTNSKQQSALVFWPLTIVWLLFYPNAPYILTDLLHLSWLNPNDLNGMLKLDGHIWFLYTCLLISALTCAFIGFWGLLHVARSLDNRLHLSSELFGFLTTCGLIFLTSIGLYIGRFLRVHTVYLIIKPKFYVDLFLNMWNRQMIIFVIMMTIIQLVIYWIYTLITAAQQD</sequence>
<feature type="transmembrane region" description="Helical" evidence="1">
    <location>
        <begin position="7"/>
        <end position="24"/>
    </location>
</feature>
<keyword evidence="1" id="KW-1133">Transmembrane helix</keyword>
<evidence type="ECO:0000313" key="3">
    <source>
        <dbReference type="Proteomes" id="UP000019474"/>
    </source>
</evidence>
<gene>
    <name evidence="2" type="ORF">B808_822</name>
</gene>
<dbReference type="PATRIC" id="fig|1221538.3.peg.832"/>
<keyword evidence="1" id="KW-0472">Membrane</keyword>
<evidence type="ECO:0000313" key="2">
    <source>
        <dbReference type="EMBL" id="ETO40336.1"/>
    </source>
</evidence>
<accession>W9EGF3</accession>
<dbReference type="InterPro" id="IPR009793">
    <property type="entry name" value="DUF1361"/>
</dbReference>
<dbReference type="EMBL" id="ALXG01000033">
    <property type="protein sequence ID" value="ETO40336.1"/>
    <property type="molecule type" value="Genomic_DNA"/>
</dbReference>
<dbReference type="RefSeq" id="WP_009166918.1">
    <property type="nucleotide sequence ID" value="NZ_ALXG01000033.1"/>
</dbReference>
<name>W9EGF3_9LACO</name>
<feature type="transmembrane region" description="Helical" evidence="1">
    <location>
        <begin position="30"/>
        <end position="47"/>
    </location>
</feature>
<keyword evidence="1" id="KW-0812">Transmembrane</keyword>
<comment type="caution">
    <text evidence="2">The sequence shown here is derived from an EMBL/GenBank/DDBJ whole genome shotgun (WGS) entry which is preliminary data.</text>
</comment>
<feature type="transmembrane region" description="Helical" evidence="1">
    <location>
        <begin position="104"/>
        <end position="126"/>
    </location>
</feature>
<protein>
    <submittedName>
        <fullName evidence="2">Putative membrane protein</fullName>
    </submittedName>
</protein>
<evidence type="ECO:0000256" key="1">
    <source>
        <dbReference type="SAM" id="Phobius"/>
    </source>
</evidence>
<feature type="transmembrane region" description="Helical" evidence="1">
    <location>
        <begin position="59"/>
        <end position="79"/>
    </location>
</feature>
<dbReference type="Pfam" id="PF07099">
    <property type="entry name" value="DUF1361"/>
    <property type="match status" value="1"/>
</dbReference>
<organism evidence="2 3">
    <name type="scientific">Fructilactobacillus florum 8D</name>
    <dbReference type="NCBI Taxonomy" id="1221538"/>
    <lineage>
        <taxon>Bacteria</taxon>
        <taxon>Bacillati</taxon>
        <taxon>Bacillota</taxon>
        <taxon>Bacilli</taxon>
        <taxon>Lactobacillales</taxon>
        <taxon>Lactobacillaceae</taxon>
        <taxon>Fructilactobacillus</taxon>
    </lineage>
</organism>
<keyword evidence="3" id="KW-1185">Reference proteome</keyword>
<reference evidence="2 3" key="1">
    <citation type="submission" date="2012-08" db="EMBL/GenBank/DDBJ databases">
        <title>Genome sequencing of Lactobacillus florum 8D.</title>
        <authorList>
            <person name="Kim E.B."/>
            <person name="Marco M.L."/>
        </authorList>
    </citation>
    <scope>NUCLEOTIDE SEQUENCE [LARGE SCALE GENOMIC DNA]</scope>
    <source>
        <strain evidence="2 3">8D</strain>
    </source>
</reference>
<feature type="transmembrane region" description="Helical" evidence="1">
    <location>
        <begin position="191"/>
        <end position="212"/>
    </location>
</feature>
<feature type="transmembrane region" description="Helical" evidence="1">
    <location>
        <begin position="138"/>
        <end position="161"/>
    </location>
</feature>
<proteinExistence type="predicted"/>
<dbReference type="AlphaFoldDB" id="W9EGF3"/>